<accession>A0ABC9XD42</accession>
<organism evidence="2 3">
    <name type="scientific">Grus japonensis</name>
    <name type="common">Japanese crane</name>
    <name type="synonym">Red-crowned crane</name>
    <dbReference type="NCBI Taxonomy" id="30415"/>
    <lineage>
        <taxon>Eukaryota</taxon>
        <taxon>Metazoa</taxon>
        <taxon>Chordata</taxon>
        <taxon>Craniata</taxon>
        <taxon>Vertebrata</taxon>
        <taxon>Euteleostomi</taxon>
        <taxon>Archelosauria</taxon>
        <taxon>Archosauria</taxon>
        <taxon>Dinosauria</taxon>
        <taxon>Saurischia</taxon>
        <taxon>Theropoda</taxon>
        <taxon>Coelurosauria</taxon>
        <taxon>Aves</taxon>
        <taxon>Neognathae</taxon>
        <taxon>Neoaves</taxon>
        <taxon>Gruiformes</taxon>
        <taxon>Gruidae</taxon>
        <taxon>Grus</taxon>
    </lineage>
</organism>
<evidence type="ECO:0000313" key="3">
    <source>
        <dbReference type="Proteomes" id="UP001623348"/>
    </source>
</evidence>
<dbReference type="SUPFAM" id="SSF57667">
    <property type="entry name" value="beta-beta-alpha zinc fingers"/>
    <property type="match status" value="1"/>
</dbReference>
<gene>
    <name evidence="2" type="ORF">GRJ2_002022600</name>
</gene>
<dbReference type="InterPro" id="IPR036236">
    <property type="entry name" value="Znf_C2H2_sf"/>
</dbReference>
<protein>
    <submittedName>
        <fullName evidence="2">Zinc finger protein 536</fullName>
    </submittedName>
</protein>
<comment type="caution">
    <text evidence="2">The sequence shown here is derived from an EMBL/GenBank/DDBJ whole genome shotgun (WGS) entry which is preliminary data.</text>
</comment>
<dbReference type="Gene3D" id="3.30.160.60">
    <property type="entry name" value="Classic Zinc Finger"/>
    <property type="match status" value="1"/>
</dbReference>
<dbReference type="FunFam" id="3.30.160.60:FF:001673">
    <property type="entry name" value="Zinc finger protein 536"/>
    <property type="match status" value="1"/>
</dbReference>
<evidence type="ECO:0000256" key="1">
    <source>
        <dbReference type="SAM" id="MobiDB-lite"/>
    </source>
</evidence>
<dbReference type="AlphaFoldDB" id="A0ABC9XD42"/>
<keyword evidence="3" id="KW-1185">Reference proteome</keyword>
<name>A0ABC9XD42_GRUJA</name>
<evidence type="ECO:0000313" key="2">
    <source>
        <dbReference type="EMBL" id="GAB0195573.1"/>
    </source>
</evidence>
<feature type="region of interest" description="Disordered" evidence="1">
    <location>
        <begin position="119"/>
        <end position="156"/>
    </location>
</feature>
<sequence>MDRSSSNVVGLSISVQAAVAIHPKPLQLVLQEFLVMAGGGPGRLGLLQQPRRSSVSNISTKEICLHETETFEAFQIFLSHRPFQCRYCPYSASQKGNLKTHVLCVHRMPFDNSQYPDRRFKRSRVDSEASGNLEEPAAVKAGSSAELTEEGSKAQE</sequence>
<dbReference type="Proteomes" id="UP001623348">
    <property type="component" value="Unassembled WGS sequence"/>
</dbReference>
<proteinExistence type="predicted"/>
<reference evidence="2 3" key="1">
    <citation type="submission" date="2024-06" db="EMBL/GenBank/DDBJ databases">
        <title>The draft genome of Grus japonensis, version 3.</title>
        <authorList>
            <person name="Nabeshima K."/>
            <person name="Suzuki S."/>
            <person name="Onuma M."/>
        </authorList>
    </citation>
    <scope>NUCLEOTIDE SEQUENCE [LARGE SCALE GENOMIC DNA]</scope>
    <source>
        <strain evidence="2 3">451A</strain>
    </source>
</reference>
<dbReference type="EMBL" id="BAAFJT010000013">
    <property type="protein sequence ID" value="GAB0195573.1"/>
    <property type="molecule type" value="Genomic_DNA"/>
</dbReference>